<keyword evidence="7" id="KW-0804">Transcription</keyword>
<evidence type="ECO:0000256" key="5">
    <source>
        <dbReference type="ARBA" id="ARBA00023125"/>
    </source>
</evidence>
<keyword evidence="3" id="KW-0805">Transcription regulation</keyword>
<evidence type="ECO:0000256" key="8">
    <source>
        <dbReference type="ARBA" id="ARBA00023242"/>
    </source>
</evidence>
<dbReference type="GO" id="GO:0008289">
    <property type="term" value="F:lipid binding"/>
    <property type="evidence" value="ECO:0007669"/>
    <property type="project" value="InterPro"/>
</dbReference>
<dbReference type="PANTHER" id="PTHR45654">
    <property type="entry name" value="HOMEOBOX-LEUCINE ZIPPER PROTEIN MERISTEM L1"/>
    <property type="match status" value="1"/>
</dbReference>
<dbReference type="EMBL" id="LSRQ01003976">
    <property type="protein sequence ID" value="OAY70274.1"/>
    <property type="molecule type" value="Genomic_DNA"/>
</dbReference>
<keyword evidence="6 9" id="KW-0371">Homeobox</keyword>
<dbReference type="SMART" id="SM00234">
    <property type="entry name" value="START"/>
    <property type="match status" value="1"/>
</dbReference>
<dbReference type="PANTHER" id="PTHR45654:SF11">
    <property type="entry name" value="HOMEOBOX-LEUCINE ZIPPER PROTEIN HDG5"/>
    <property type="match status" value="1"/>
</dbReference>
<feature type="DNA-binding region" description="Homeobox" evidence="9">
    <location>
        <begin position="51"/>
        <end position="85"/>
    </location>
</feature>
<dbReference type="STRING" id="4615.A0A199UZQ1"/>
<organism evidence="14 15">
    <name type="scientific">Ananas comosus</name>
    <name type="common">Pineapple</name>
    <name type="synonym">Ananas ananas</name>
    <dbReference type="NCBI Taxonomy" id="4615"/>
    <lineage>
        <taxon>Eukaryota</taxon>
        <taxon>Viridiplantae</taxon>
        <taxon>Streptophyta</taxon>
        <taxon>Embryophyta</taxon>
        <taxon>Tracheophyta</taxon>
        <taxon>Spermatophyta</taxon>
        <taxon>Magnoliopsida</taxon>
        <taxon>Liliopsida</taxon>
        <taxon>Poales</taxon>
        <taxon>Bromeliaceae</taxon>
        <taxon>Bromelioideae</taxon>
        <taxon>Ananas</taxon>
    </lineage>
</organism>
<dbReference type="PROSITE" id="PS50848">
    <property type="entry name" value="START"/>
    <property type="match status" value="1"/>
</dbReference>
<keyword evidence="4" id="KW-0175">Coiled coil</keyword>
<feature type="region of interest" description="Disordered" evidence="11">
    <location>
        <begin position="515"/>
        <end position="538"/>
    </location>
</feature>
<keyword evidence="5 9" id="KW-0238">DNA-binding</keyword>
<dbReference type="AlphaFoldDB" id="A0A199UZQ1"/>
<evidence type="ECO:0000256" key="4">
    <source>
        <dbReference type="ARBA" id="ARBA00023054"/>
    </source>
</evidence>
<dbReference type="CDD" id="cd00086">
    <property type="entry name" value="homeodomain"/>
    <property type="match status" value="1"/>
</dbReference>
<evidence type="ECO:0000256" key="2">
    <source>
        <dbReference type="ARBA" id="ARBA00006789"/>
    </source>
</evidence>
<evidence type="ECO:0000256" key="1">
    <source>
        <dbReference type="ARBA" id="ARBA00004123"/>
    </source>
</evidence>
<dbReference type="InterPro" id="IPR002913">
    <property type="entry name" value="START_lipid-bd_dom"/>
</dbReference>
<reference evidence="14 15" key="1">
    <citation type="journal article" date="2016" name="DNA Res.">
        <title>The draft genome of MD-2 pineapple using hybrid error correction of long reads.</title>
        <authorList>
            <person name="Redwan R.M."/>
            <person name="Saidin A."/>
            <person name="Kumar S.V."/>
        </authorList>
    </citation>
    <scope>NUCLEOTIDE SEQUENCE [LARGE SCALE GENOMIC DNA]</scope>
    <source>
        <strain evidence="15">cv. MD2</strain>
        <tissue evidence="14">Leaf</tissue>
    </source>
</reference>
<dbReference type="GO" id="GO:0000981">
    <property type="term" value="F:DNA-binding transcription factor activity, RNA polymerase II-specific"/>
    <property type="evidence" value="ECO:0007669"/>
    <property type="project" value="InterPro"/>
</dbReference>
<dbReference type="Gene3D" id="1.10.10.60">
    <property type="entry name" value="Homeodomain-like"/>
    <property type="match status" value="1"/>
</dbReference>
<evidence type="ECO:0000256" key="7">
    <source>
        <dbReference type="ARBA" id="ARBA00023163"/>
    </source>
</evidence>
<evidence type="ECO:0000259" key="12">
    <source>
        <dbReference type="PROSITE" id="PS50071"/>
    </source>
</evidence>
<dbReference type="InterPro" id="IPR017970">
    <property type="entry name" value="Homeobox_CS"/>
</dbReference>
<dbReference type="SUPFAM" id="SSF55961">
    <property type="entry name" value="Bet v1-like"/>
    <property type="match status" value="2"/>
</dbReference>
<evidence type="ECO:0000313" key="14">
    <source>
        <dbReference type="EMBL" id="OAY70274.1"/>
    </source>
</evidence>
<evidence type="ECO:0000256" key="3">
    <source>
        <dbReference type="ARBA" id="ARBA00023015"/>
    </source>
</evidence>
<dbReference type="InterPro" id="IPR001356">
    <property type="entry name" value="HD"/>
</dbReference>
<dbReference type="SUPFAM" id="SSF46689">
    <property type="entry name" value="Homeodomain-like"/>
    <property type="match status" value="1"/>
</dbReference>
<evidence type="ECO:0000256" key="10">
    <source>
        <dbReference type="RuleBase" id="RU000682"/>
    </source>
</evidence>
<comment type="subcellular location">
    <subcellularLocation>
        <location evidence="1 9 10">Nucleus</location>
    </subcellularLocation>
</comment>
<dbReference type="Pfam" id="PF25797">
    <property type="entry name" value="PDF2_C"/>
    <property type="match status" value="1"/>
</dbReference>
<evidence type="ECO:0000256" key="6">
    <source>
        <dbReference type="ARBA" id="ARBA00023155"/>
    </source>
</evidence>
<dbReference type="CDD" id="cd08875">
    <property type="entry name" value="START_ArGLABRA2_like"/>
    <property type="match status" value="1"/>
</dbReference>
<dbReference type="InterPro" id="IPR057993">
    <property type="entry name" value="HD-Zip_IV_C"/>
</dbReference>
<name>A0A199UZQ1_ANACO</name>
<proteinExistence type="inferred from homology"/>
<comment type="similarity">
    <text evidence="2">Belongs to the HD-ZIP homeobox family. Class IV subfamily.</text>
</comment>
<sequence length="606" mass="65394">MSSMVGGGGGGNVVSPDSLFSSPIRNPSLGFMTNMPFHAFSAALVPECPHPDDKQRLKLSQELGLKPRQVKFWFQNRRTQMKAQQDRADNVVLRAENDSLKNENFRLQAAIRNVVCPNCGGPAVLGEMSFDEQHLRIENARLKDELERLTCIASRYSGSGSGGRPMQPLGAAAPMMMPSLDLDMGIYSRHFSEPALANCTDMIPDGHQPFAGMPIMDQDKPLVLDLAMTAADQLTRMCHTSGPLWVRNTGDGTEVLDLDEHGRMFPWPIDSKEQHMEFRTEATRDSALVIMNSITLVDAFLDANKWMELFPSIVLKARTVQIIAPGISGHCNGSLHLMHAELQYLSPLVPVREIQFFRYCQQNSGEGTWTIVDFPVDGFQDAGLQVSLARCRRRPSGCIIQDMPNGYSRVIWVEHIEVEDRPVHQLDVLSSGNSLHEVAHIANGSHPRNCVSLLRINASSNSSQNVELLLQESNTHPSGGSLVVYATVDVGAVQVAMSGEDPSYIPLLPMGFVLSPSPPPPSRTSSATPEGDGSGASAATAAAVAPGCLLTISMQVLASAVPSAKLNLSSVTAVNHHLCNAVRQISAALGGPPQPEPAGTAAPPDP</sequence>
<evidence type="ECO:0000256" key="11">
    <source>
        <dbReference type="SAM" id="MobiDB-lite"/>
    </source>
</evidence>
<comment type="caution">
    <text evidence="14">The sequence shown here is derived from an EMBL/GenBank/DDBJ whole genome shotgun (WGS) entry which is preliminary data.</text>
</comment>
<dbReference type="GO" id="GO:0003677">
    <property type="term" value="F:DNA binding"/>
    <property type="evidence" value="ECO:0007669"/>
    <property type="project" value="UniProtKB-UniRule"/>
</dbReference>
<evidence type="ECO:0000259" key="13">
    <source>
        <dbReference type="PROSITE" id="PS50848"/>
    </source>
</evidence>
<keyword evidence="8 9" id="KW-0539">Nucleus</keyword>
<dbReference type="InterPro" id="IPR042160">
    <property type="entry name" value="HD-Zip_IV"/>
</dbReference>
<feature type="domain" description="START" evidence="13">
    <location>
        <begin position="216"/>
        <end position="432"/>
    </location>
</feature>
<feature type="domain" description="Homeobox" evidence="12">
    <location>
        <begin position="49"/>
        <end position="84"/>
    </location>
</feature>
<dbReference type="PROSITE" id="PS00027">
    <property type="entry name" value="HOMEOBOX_1"/>
    <property type="match status" value="1"/>
</dbReference>
<evidence type="ECO:0000256" key="9">
    <source>
        <dbReference type="PROSITE-ProRule" id="PRU00108"/>
    </source>
</evidence>
<protein>
    <submittedName>
        <fullName evidence="14">Homeobox-leucine zipper protein ROC3</fullName>
    </submittedName>
</protein>
<evidence type="ECO:0000313" key="15">
    <source>
        <dbReference type="Proteomes" id="UP000092600"/>
    </source>
</evidence>
<accession>A0A199UZQ1</accession>
<dbReference type="Proteomes" id="UP000092600">
    <property type="component" value="Unassembled WGS sequence"/>
</dbReference>
<dbReference type="Pfam" id="PF00046">
    <property type="entry name" value="Homeodomain"/>
    <property type="match status" value="1"/>
</dbReference>
<dbReference type="SMART" id="SM00389">
    <property type="entry name" value="HOX"/>
    <property type="match status" value="1"/>
</dbReference>
<dbReference type="InterPro" id="IPR009057">
    <property type="entry name" value="Homeodomain-like_sf"/>
</dbReference>
<dbReference type="GO" id="GO:0005634">
    <property type="term" value="C:nucleus"/>
    <property type="evidence" value="ECO:0007669"/>
    <property type="project" value="UniProtKB-SubCell"/>
</dbReference>
<gene>
    <name evidence="14" type="ORF">ACMD2_11843</name>
</gene>
<dbReference type="PROSITE" id="PS50071">
    <property type="entry name" value="HOMEOBOX_2"/>
    <property type="match status" value="1"/>
</dbReference>